<evidence type="ECO:0000259" key="2">
    <source>
        <dbReference type="PROSITE" id="PS50137"/>
    </source>
</evidence>
<proteinExistence type="predicted"/>
<dbReference type="EMBL" id="JAHUTJ010026940">
    <property type="protein sequence ID" value="MED6275076.1"/>
    <property type="molecule type" value="Genomic_DNA"/>
</dbReference>
<name>A0ABU7DJ02_9TELE</name>
<organism evidence="3 4">
    <name type="scientific">Characodon lateralis</name>
    <dbReference type="NCBI Taxonomy" id="208331"/>
    <lineage>
        <taxon>Eukaryota</taxon>
        <taxon>Metazoa</taxon>
        <taxon>Chordata</taxon>
        <taxon>Craniata</taxon>
        <taxon>Vertebrata</taxon>
        <taxon>Euteleostomi</taxon>
        <taxon>Actinopterygii</taxon>
        <taxon>Neopterygii</taxon>
        <taxon>Teleostei</taxon>
        <taxon>Neoteleostei</taxon>
        <taxon>Acanthomorphata</taxon>
        <taxon>Ovalentaria</taxon>
        <taxon>Atherinomorphae</taxon>
        <taxon>Cyprinodontiformes</taxon>
        <taxon>Goodeidae</taxon>
        <taxon>Characodon</taxon>
    </lineage>
</organism>
<dbReference type="Proteomes" id="UP001352852">
    <property type="component" value="Unassembled WGS sequence"/>
</dbReference>
<dbReference type="PANTHER" id="PTHR46054:SF1">
    <property type="entry name" value="DOUBLE-STRANDED RNA-BINDING PROTEIN STAUFEN HOMOLOG 2"/>
    <property type="match status" value="1"/>
</dbReference>
<dbReference type="InterPro" id="IPR014720">
    <property type="entry name" value="dsRBD_dom"/>
</dbReference>
<keyword evidence="4" id="KW-1185">Reference proteome</keyword>
<sequence length="165" mass="19139">MKWYHYPVPKIFYVQLSVGSREFIGEGRTRQAARHNAAMKALQALRNEPIPERPPQMELDEVVHAWNDHRIRSTNNPRAPNGRPTLTHAVPNLYGVPNFLQLASQTELEICLEECLFKDFPCDVDVFRLCTELMTEHRLVMSDDVYEITNLYVRLRQMISDGLGE</sequence>
<dbReference type="InterPro" id="IPR051740">
    <property type="entry name" value="DRBM-containing_protein"/>
</dbReference>
<protein>
    <recommendedName>
        <fullName evidence="2">DRBM domain-containing protein</fullName>
    </recommendedName>
</protein>
<dbReference type="SUPFAM" id="SSF54768">
    <property type="entry name" value="dsRNA-binding domain-like"/>
    <property type="match status" value="1"/>
</dbReference>
<dbReference type="Gene3D" id="3.30.160.20">
    <property type="match status" value="1"/>
</dbReference>
<evidence type="ECO:0000313" key="3">
    <source>
        <dbReference type="EMBL" id="MED6275076.1"/>
    </source>
</evidence>
<keyword evidence="1" id="KW-0694">RNA-binding</keyword>
<evidence type="ECO:0000313" key="4">
    <source>
        <dbReference type="Proteomes" id="UP001352852"/>
    </source>
</evidence>
<accession>A0ABU7DJ02</accession>
<dbReference type="Pfam" id="PF00035">
    <property type="entry name" value="dsrm"/>
    <property type="match status" value="1"/>
</dbReference>
<gene>
    <name evidence="3" type="ORF">CHARACLAT_022759</name>
</gene>
<dbReference type="PROSITE" id="PS50137">
    <property type="entry name" value="DS_RBD"/>
    <property type="match status" value="1"/>
</dbReference>
<reference evidence="3 4" key="1">
    <citation type="submission" date="2021-06" db="EMBL/GenBank/DDBJ databases">
        <authorList>
            <person name="Palmer J.M."/>
        </authorList>
    </citation>
    <scope>NUCLEOTIDE SEQUENCE [LARGE SCALE GENOMIC DNA]</scope>
    <source>
        <strain evidence="3 4">CL_MEX2019</strain>
        <tissue evidence="3">Muscle</tissue>
    </source>
</reference>
<dbReference type="PANTHER" id="PTHR46054">
    <property type="entry name" value="MATERNAL EFFECT PROTEIN STAUFEN"/>
    <property type="match status" value="1"/>
</dbReference>
<feature type="domain" description="DRBM" evidence="2">
    <location>
        <begin position="12"/>
        <end position="47"/>
    </location>
</feature>
<evidence type="ECO:0000256" key="1">
    <source>
        <dbReference type="PROSITE-ProRule" id="PRU00266"/>
    </source>
</evidence>
<comment type="caution">
    <text evidence="3">The sequence shown here is derived from an EMBL/GenBank/DDBJ whole genome shotgun (WGS) entry which is preliminary data.</text>
</comment>